<dbReference type="InterPro" id="IPR027417">
    <property type="entry name" value="P-loop_NTPase"/>
</dbReference>
<keyword evidence="9" id="KW-1185">Reference proteome</keyword>
<keyword evidence="5" id="KW-0469">Meiosis</keyword>
<dbReference type="GO" id="GO:0005524">
    <property type="term" value="F:ATP binding"/>
    <property type="evidence" value="ECO:0007669"/>
    <property type="project" value="UniProtKB-KW"/>
</dbReference>
<dbReference type="Gene3D" id="1.10.1420.10">
    <property type="match status" value="2"/>
</dbReference>
<dbReference type="Gene3D" id="3.40.50.300">
    <property type="entry name" value="P-loop containing nucleotide triphosphate hydrolases"/>
    <property type="match status" value="1"/>
</dbReference>
<dbReference type="GO" id="GO:0005634">
    <property type="term" value="C:nucleus"/>
    <property type="evidence" value="ECO:0007669"/>
    <property type="project" value="TreeGrafter"/>
</dbReference>
<dbReference type="eggNOG" id="KOG0220">
    <property type="taxonomic scope" value="Eukaryota"/>
</dbReference>
<keyword evidence="3" id="KW-0067">ATP-binding</keyword>
<dbReference type="InterPro" id="IPR045076">
    <property type="entry name" value="MutS"/>
</dbReference>
<dbReference type="GO" id="GO:0007131">
    <property type="term" value="P:reciprocal meiotic recombination"/>
    <property type="evidence" value="ECO:0007669"/>
    <property type="project" value="TreeGrafter"/>
</dbReference>
<keyword evidence="2" id="KW-0547">Nucleotide-binding</keyword>
<dbReference type="InterPro" id="IPR036187">
    <property type="entry name" value="DNA_mismatch_repair_MutS_sf"/>
</dbReference>
<dbReference type="SUPFAM" id="SSF48334">
    <property type="entry name" value="DNA repair protein MutS, domain III"/>
    <property type="match status" value="1"/>
</dbReference>
<reference evidence="8" key="3">
    <citation type="submission" date="2021-02" db="UniProtKB">
        <authorList>
            <consortium name="EnsemblMetazoa"/>
        </authorList>
    </citation>
    <scope>IDENTIFICATION</scope>
    <source>
        <strain evidence="8">USDA</strain>
    </source>
</reference>
<gene>
    <name evidence="8" type="primary">8240228</name>
    <name evidence="7" type="ORF">Phum_PHUM376160</name>
</gene>
<evidence type="ECO:0000256" key="4">
    <source>
        <dbReference type="ARBA" id="ARBA00023125"/>
    </source>
</evidence>
<dbReference type="HOGENOM" id="CLU_002472_7_3_1"/>
<evidence type="ECO:0000259" key="6">
    <source>
        <dbReference type="PROSITE" id="PS00486"/>
    </source>
</evidence>
<evidence type="ECO:0000313" key="9">
    <source>
        <dbReference type="Proteomes" id="UP000009046"/>
    </source>
</evidence>
<dbReference type="VEuPathDB" id="VectorBase:PHUM376160"/>
<dbReference type="GO" id="GO:0140664">
    <property type="term" value="F:ATP-dependent DNA damage sensor activity"/>
    <property type="evidence" value="ECO:0007669"/>
    <property type="project" value="InterPro"/>
</dbReference>
<dbReference type="GeneID" id="8240228"/>
<dbReference type="InterPro" id="IPR007696">
    <property type="entry name" value="DNA_mismatch_repair_MutS_core"/>
</dbReference>
<dbReference type="CDD" id="cd03243">
    <property type="entry name" value="ABC_MutS_homologs"/>
    <property type="match status" value="1"/>
</dbReference>
<dbReference type="SMART" id="SM00534">
    <property type="entry name" value="MUTSac"/>
    <property type="match status" value="1"/>
</dbReference>
<dbReference type="SMART" id="SM00533">
    <property type="entry name" value="MUTSd"/>
    <property type="match status" value="1"/>
</dbReference>
<accession>E0VQD3</accession>
<keyword evidence="4" id="KW-0238">DNA-binding</keyword>
<dbReference type="SUPFAM" id="SSF52540">
    <property type="entry name" value="P-loop containing nucleoside triphosphate hydrolases"/>
    <property type="match status" value="1"/>
</dbReference>
<evidence type="ECO:0000256" key="2">
    <source>
        <dbReference type="ARBA" id="ARBA00022741"/>
    </source>
</evidence>
<dbReference type="EMBL" id="DS235418">
    <property type="protein sequence ID" value="EEB15589.1"/>
    <property type="molecule type" value="Genomic_DNA"/>
</dbReference>
<dbReference type="OMA" id="KMTMLYK"/>
<dbReference type="InterPro" id="IPR011184">
    <property type="entry name" value="DNA_mismatch_repair_Msh2"/>
</dbReference>
<dbReference type="Gene3D" id="3.30.420.110">
    <property type="entry name" value="MutS, connector domain"/>
    <property type="match status" value="1"/>
</dbReference>
<dbReference type="AlphaFoldDB" id="E0VQD3"/>
<reference evidence="7" key="1">
    <citation type="submission" date="2007-04" db="EMBL/GenBank/DDBJ databases">
        <title>Annotation of Pediculus humanus corporis strain USDA.</title>
        <authorList>
            <person name="Kirkness E."/>
            <person name="Hannick L."/>
            <person name="Hass B."/>
            <person name="Bruggner R."/>
            <person name="Lawson D."/>
            <person name="Bidwell S."/>
            <person name="Joardar V."/>
            <person name="Caler E."/>
            <person name="Walenz B."/>
            <person name="Inman J."/>
            <person name="Schobel S."/>
            <person name="Galinsky K."/>
            <person name="Amedeo P."/>
            <person name="Strausberg R."/>
        </authorList>
    </citation>
    <scope>NUCLEOTIDE SEQUENCE</scope>
    <source>
        <strain evidence="7">USDA</strain>
    </source>
</reference>
<dbReference type="OrthoDB" id="10252754at2759"/>
<dbReference type="Proteomes" id="UP000009046">
    <property type="component" value="Unassembled WGS sequence"/>
</dbReference>
<dbReference type="GO" id="GO:0030983">
    <property type="term" value="F:mismatched DNA binding"/>
    <property type="evidence" value="ECO:0007669"/>
    <property type="project" value="InterPro"/>
</dbReference>
<dbReference type="KEGG" id="phu:Phum_PHUM376160"/>
<dbReference type="CTD" id="8240228"/>
<dbReference type="Pfam" id="PF00488">
    <property type="entry name" value="MutS_V"/>
    <property type="match status" value="1"/>
</dbReference>
<dbReference type="PROSITE" id="PS00486">
    <property type="entry name" value="DNA_MISMATCH_REPAIR_2"/>
    <property type="match status" value="1"/>
</dbReference>
<dbReference type="PANTHER" id="PTHR11361:SF21">
    <property type="entry name" value="MUTS PROTEIN HOMOLOG 4"/>
    <property type="match status" value="1"/>
</dbReference>
<dbReference type="InterPro" id="IPR036678">
    <property type="entry name" value="MutS_con_dom_sf"/>
</dbReference>
<dbReference type="GO" id="GO:0006298">
    <property type="term" value="P:mismatch repair"/>
    <property type="evidence" value="ECO:0007669"/>
    <property type="project" value="InterPro"/>
</dbReference>
<dbReference type="EnsemblMetazoa" id="PHUM376160-RA">
    <property type="protein sequence ID" value="PHUM376160-PA"/>
    <property type="gene ID" value="PHUM376160"/>
</dbReference>
<protein>
    <submittedName>
        <fullName evidence="7 8">DNA mismatch repair protein, putative</fullName>
    </submittedName>
</protein>
<evidence type="ECO:0000256" key="5">
    <source>
        <dbReference type="ARBA" id="ARBA00023254"/>
    </source>
</evidence>
<name>E0VQD3_PEDHC</name>
<sequence length="704" mass="80434">MDLNRPFLVLSQISDGPRYIKSLSKINLFHFTEMIVPNTFIESENQNKFFDCMISRFPNTTFTRIQRRHFSETIGKDLIKLYCSKDSDSELLLFRDKFYALSAAGALIKYVEFKKNVRLASRSLKVEYQGTEDIMIIDLDTANRLELTMCARNPQINMNRSLMGVVNHCHTKAGTRLLRANILQPYFSLSKIQNRLNCVDELVSNQIFFSGLEAAIRNFTNFEELLNLCMYSPRQDGLRIAEYQLKYALHLKTVLEALPKLTASLEVGKSEYFKKALKELQDYRYDKILCRVIETVSENTRSVKNSIASHLHGCFAIKSGVNSLLDLAKKTYCEIVQEITDYVATLRDNYNLPLKVAFSSNNGFHIQCILPPSEHSMKPTNLPKEFILVKKSKTKFNFYTSKLVALDQRSQHVLNEIKLMTNAIVFEMLNDIREDIGCLFNLSEIIAELDVVISFARISSVKNYVKPKFGNELDLKESRHPILDSIQDGNVTPNDVMAKPGKNFTILTGPNQSGKSIYVRQIALLQIMAQIGCFVPAKSASFKPMNKIFSRLGFDDDLETNASTLIAEMREIEYIMRNMTSSSMIIIDELCRGTSVNEGTNLAFAICEQLLDSQAFIFCTTHYELLTKLEEMYPTVTNYHFEMEFENNEKNDTLTTTFTHVLKTGPSNAKGYGLQVTEFLTSFPKEVYEKAKEISLNLYKAPKK</sequence>
<dbReference type="FunFam" id="3.40.50.300:FF:000870">
    <property type="entry name" value="MutS protein homolog 4"/>
    <property type="match status" value="1"/>
</dbReference>
<dbReference type="STRING" id="121224.E0VQD3"/>
<dbReference type="InParanoid" id="E0VQD3"/>
<dbReference type="Pfam" id="PF05192">
    <property type="entry name" value="MutS_III"/>
    <property type="match status" value="1"/>
</dbReference>
<comment type="similarity">
    <text evidence="1">Belongs to the DNA mismatch repair MutS family.</text>
</comment>
<dbReference type="PIRSF" id="PIRSF005813">
    <property type="entry name" value="MSH2"/>
    <property type="match status" value="1"/>
</dbReference>
<dbReference type="PANTHER" id="PTHR11361">
    <property type="entry name" value="DNA MISMATCH REPAIR PROTEIN MUTS FAMILY MEMBER"/>
    <property type="match status" value="1"/>
</dbReference>
<evidence type="ECO:0000256" key="3">
    <source>
        <dbReference type="ARBA" id="ARBA00022840"/>
    </source>
</evidence>
<reference evidence="7" key="2">
    <citation type="submission" date="2007-04" db="EMBL/GenBank/DDBJ databases">
        <title>The genome of the human body louse.</title>
        <authorList>
            <consortium name="The Human Body Louse Genome Consortium"/>
            <person name="Kirkness E."/>
            <person name="Walenz B."/>
            <person name="Hass B."/>
            <person name="Bruggner R."/>
            <person name="Strausberg R."/>
        </authorList>
    </citation>
    <scope>NUCLEOTIDE SEQUENCE</scope>
    <source>
        <strain evidence="7">USDA</strain>
    </source>
</reference>
<evidence type="ECO:0000313" key="8">
    <source>
        <dbReference type="EnsemblMetazoa" id="PHUM376160-PA"/>
    </source>
</evidence>
<proteinExistence type="inferred from homology"/>
<dbReference type="InterPro" id="IPR000432">
    <property type="entry name" value="DNA_mismatch_repair_MutS_C"/>
</dbReference>
<dbReference type="RefSeq" id="XP_002428327.1">
    <property type="nucleotide sequence ID" value="XM_002428282.1"/>
</dbReference>
<dbReference type="EMBL" id="AAZO01004395">
    <property type="status" value="NOT_ANNOTATED_CDS"/>
    <property type="molecule type" value="Genomic_DNA"/>
</dbReference>
<evidence type="ECO:0000313" key="7">
    <source>
        <dbReference type="EMBL" id="EEB15589.1"/>
    </source>
</evidence>
<evidence type="ECO:0000256" key="1">
    <source>
        <dbReference type="ARBA" id="ARBA00006271"/>
    </source>
</evidence>
<organism>
    <name type="scientific">Pediculus humanus subsp. corporis</name>
    <name type="common">Body louse</name>
    <dbReference type="NCBI Taxonomy" id="121224"/>
    <lineage>
        <taxon>Eukaryota</taxon>
        <taxon>Metazoa</taxon>
        <taxon>Ecdysozoa</taxon>
        <taxon>Arthropoda</taxon>
        <taxon>Hexapoda</taxon>
        <taxon>Insecta</taxon>
        <taxon>Pterygota</taxon>
        <taxon>Neoptera</taxon>
        <taxon>Paraneoptera</taxon>
        <taxon>Psocodea</taxon>
        <taxon>Troctomorpha</taxon>
        <taxon>Phthiraptera</taxon>
        <taxon>Anoplura</taxon>
        <taxon>Pediculidae</taxon>
        <taxon>Pediculus</taxon>
    </lineage>
</organism>
<feature type="domain" description="DNA mismatch repair proteins mutS family" evidence="6">
    <location>
        <begin position="583"/>
        <end position="599"/>
    </location>
</feature>